<keyword evidence="1" id="KW-0472">Membrane</keyword>
<dbReference type="RefSeq" id="WP_253523825.1">
    <property type="nucleotide sequence ID" value="NZ_JAMZEL010000001.1"/>
</dbReference>
<name>A0ABT1FH80_9BACT</name>
<keyword evidence="1" id="KW-1133">Transmembrane helix</keyword>
<protein>
    <recommendedName>
        <fullName evidence="4">M23 family peptidase</fullName>
    </recommendedName>
</protein>
<accession>A0ABT1FH80</accession>
<evidence type="ECO:0000256" key="1">
    <source>
        <dbReference type="SAM" id="Phobius"/>
    </source>
</evidence>
<evidence type="ECO:0000313" key="3">
    <source>
        <dbReference type="Proteomes" id="UP001204772"/>
    </source>
</evidence>
<organism evidence="2 3">
    <name type="scientific">Runella salmonicolor</name>
    <dbReference type="NCBI Taxonomy" id="2950278"/>
    <lineage>
        <taxon>Bacteria</taxon>
        <taxon>Pseudomonadati</taxon>
        <taxon>Bacteroidota</taxon>
        <taxon>Cytophagia</taxon>
        <taxon>Cytophagales</taxon>
        <taxon>Spirosomataceae</taxon>
        <taxon>Runella</taxon>
    </lineage>
</organism>
<dbReference type="Proteomes" id="UP001204772">
    <property type="component" value="Unassembled WGS sequence"/>
</dbReference>
<keyword evidence="3" id="KW-1185">Reference proteome</keyword>
<gene>
    <name evidence="2" type="ORF">NCI00_00395</name>
</gene>
<evidence type="ECO:0008006" key="4">
    <source>
        <dbReference type="Google" id="ProtNLM"/>
    </source>
</evidence>
<sequence>MTRYKLDYFSTPNPQATVRKRSRRWASTFVGGIVVLAFTMLFFGGLGTAFRYRGQHQSLRQQHDELRLRYDSLYAAKLQTDRQLNELRKQIQLLQYKSQEKP</sequence>
<reference evidence="2 3" key="1">
    <citation type="submission" date="2022-06" db="EMBL/GenBank/DDBJ databases">
        <title>Runella sp. S5 genome sequencing.</title>
        <authorList>
            <person name="Park S."/>
        </authorList>
    </citation>
    <scope>NUCLEOTIDE SEQUENCE [LARGE SCALE GENOMIC DNA]</scope>
    <source>
        <strain evidence="2 3">S5</strain>
    </source>
</reference>
<feature type="transmembrane region" description="Helical" evidence="1">
    <location>
        <begin position="29"/>
        <end position="50"/>
    </location>
</feature>
<proteinExistence type="predicted"/>
<comment type="caution">
    <text evidence="2">The sequence shown here is derived from an EMBL/GenBank/DDBJ whole genome shotgun (WGS) entry which is preliminary data.</text>
</comment>
<keyword evidence="1" id="KW-0812">Transmembrane</keyword>
<evidence type="ECO:0000313" key="2">
    <source>
        <dbReference type="EMBL" id="MCP1380855.1"/>
    </source>
</evidence>
<dbReference type="EMBL" id="JAMZEL010000001">
    <property type="protein sequence ID" value="MCP1380855.1"/>
    <property type="molecule type" value="Genomic_DNA"/>
</dbReference>